<dbReference type="AlphaFoldDB" id="Q2JC58"/>
<evidence type="ECO:0000313" key="3">
    <source>
        <dbReference type="EMBL" id="ABD11134.1"/>
    </source>
</evidence>
<dbReference type="HOGENOM" id="CLU_2167259_0_0_11"/>
<accession>Q2JC58</accession>
<dbReference type="eggNOG" id="COG4584">
    <property type="taxonomic scope" value="Bacteria"/>
</dbReference>
<proteinExistence type="predicted"/>
<feature type="domain" description="Transposase for insertion sequence element IS21-like C-terminal" evidence="2">
    <location>
        <begin position="2"/>
        <end position="28"/>
    </location>
</feature>
<dbReference type="STRING" id="106370.Francci3_1758"/>
<feature type="compositionally biased region" description="Basic and acidic residues" evidence="1">
    <location>
        <begin position="49"/>
        <end position="62"/>
    </location>
</feature>
<feature type="region of interest" description="Disordered" evidence="1">
    <location>
        <begin position="36"/>
        <end position="79"/>
    </location>
</feature>
<name>Q2JC58_FRACC</name>
<dbReference type="Proteomes" id="UP000001937">
    <property type="component" value="Chromosome"/>
</dbReference>
<keyword evidence="4" id="KW-1185">Reference proteome</keyword>
<dbReference type="KEGG" id="fra:Francci3_1758"/>
<evidence type="ECO:0000313" key="4">
    <source>
        <dbReference type="Proteomes" id="UP000001937"/>
    </source>
</evidence>
<evidence type="ECO:0000256" key="1">
    <source>
        <dbReference type="SAM" id="MobiDB-lite"/>
    </source>
</evidence>
<dbReference type="Pfam" id="PF22483">
    <property type="entry name" value="Mu-transpos_C_2"/>
    <property type="match status" value="1"/>
</dbReference>
<protein>
    <recommendedName>
        <fullName evidence="2">Transposase for insertion sequence element IS21-like C-terminal domain-containing protein</fullName>
    </recommendedName>
</protein>
<dbReference type="InterPro" id="IPR054353">
    <property type="entry name" value="IstA-like_C"/>
</dbReference>
<reference evidence="3 4" key="1">
    <citation type="journal article" date="2007" name="Genome Res.">
        <title>Genome characteristics of facultatively symbiotic Frankia sp. strains reflect host range and host plant biogeography.</title>
        <authorList>
            <person name="Normand P."/>
            <person name="Lapierre P."/>
            <person name="Tisa L.S."/>
            <person name="Gogarten J.P."/>
            <person name="Alloisio N."/>
            <person name="Bagnarol E."/>
            <person name="Bassi C.A."/>
            <person name="Berry A.M."/>
            <person name="Bickhart D.M."/>
            <person name="Choisne N."/>
            <person name="Couloux A."/>
            <person name="Cournoyer B."/>
            <person name="Cruveiller S."/>
            <person name="Daubin V."/>
            <person name="Demange N."/>
            <person name="Francino M.P."/>
            <person name="Goltsman E."/>
            <person name="Huang Y."/>
            <person name="Kopp O.R."/>
            <person name="Labarre L."/>
            <person name="Lapidus A."/>
            <person name="Lavire C."/>
            <person name="Marechal J."/>
            <person name="Martinez M."/>
            <person name="Mastronunzio J.E."/>
            <person name="Mullin B.C."/>
            <person name="Niemann J."/>
            <person name="Pujic P."/>
            <person name="Rawnsley T."/>
            <person name="Rouy Z."/>
            <person name="Schenowitz C."/>
            <person name="Sellstedt A."/>
            <person name="Tavares F."/>
            <person name="Tomkins J.P."/>
            <person name="Vallenet D."/>
            <person name="Valverde C."/>
            <person name="Wall L.G."/>
            <person name="Wang Y."/>
            <person name="Medigue C."/>
            <person name="Benson D.R."/>
        </authorList>
    </citation>
    <scope>NUCLEOTIDE SEQUENCE [LARGE SCALE GENOMIC DNA]</scope>
    <source>
        <strain evidence="4">DSM 45818 / CECT 9043 / CcI3</strain>
    </source>
</reference>
<gene>
    <name evidence="3" type="ordered locus">Francci3_1758</name>
</gene>
<feature type="compositionally biased region" description="Low complexity" evidence="1">
    <location>
        <begin position="36"/>
        <end position="48"/>
    </location>
</feature>
<sequence length="110" mass="11987">MRVDACDYSVDPRMIGRFVDVTATLESVSPRFVTARSSPAIRAAGAARPPDRPDARRHHEGDAPCVGRRPPGRAATRRYADGHRVALRALPDYDALFGVDFDPTGTESQP</sequence>
<dbReference type="EMBL" id="CP000249">
    <property type="protein sequence ID" value="ABD11134.1"/>
    <property type="molecule type" value="Genomic_DNA"/>
</dbReference>
<organism evidence="3 4">
    <name type="scientific">Frankia casuarinae (strain DSM 45818 / CECT 9043 / HFP020203 / CcI3)</name>
    <dbReference type="NCBI Taxonomy" id="106370"/>
    <lineage>
        <taxon>Bacteria</taxon>
        <taxon>Bacillati</taxon>
        <taxon>Actinomycetota</taxon>
        <taxon>Actinomycetes</taxon>
        <taxon>Frankiales</taxon>
        <taxon>Frankiaceae</taxon>
        <taxon>Frankia</taxon>
    </lineage>
</organism>
<evidence type="ECO:0000259" key="2">
    <source>
        <dbReference type="Pfam" id="PF22483"/>
    </source>
</evidence>